<dbReference type="EMBL" id="GL732588">
    <property type="protein sequence ID" value="EFX73763.1"/>
    <property type="molecule type" value="Genomic_DNA"/>
</dbReference>
<sequence>MLWQRCSNKLKTFPNKEQSEKDDPVSSMATQALVFYIVGLDVGTRNLLSFSPVKLPGYKHPAQWKYITALFQFQNEAGFRLGNRLTRQHAYFERHKMKVALAAQVLSRSVADALRHLREVLKVPQMASHEVHFAGPFSPELVPAGSSELDPSCFLPLHKICYRVADDGSSAPAAGRWLHGLYGHSALWNVALAAVDADAQSSGAEVDTSRFGRTGIVRMDGSLCSSSRSSSSLTKAANVSSASSISFLAASQASRASFWRCRASSSFWDGGSPLVEGSDSLLIVKQLNESVVERPRFFKVSSDFYEQSFCFPTRELAINNATNASAAAGYLRPKQLLFPFTLIKSEGGDIFSRHFVLSREIFNSTSAEGSESGLQQQRIFRRMRVCNSSESSGSATAANLVCKRSEWGLQQQRIWSAKQRMRVCNSSESSGYATAANEVCKAANEGLQQQRMRRMGSATAANLHVYTNDTSWVCNGSESSESARRQHVESAKAANLQSLHDGSTLGPYSSEWGLQQQRIYLVDESSDWVCNSSESSKSARRQHSGSASSESSKSARTAARWVCKAANLQRVNERQHVGSASSEISSPHERQQTKSAKQRVLNPKVHWKLRLEGPHVTEIVIKGSVDCIWAN</sequence>
<dbReference type="KEGG" id="dpx:DAPPUDRAFT_109560"/>
<proteinExistence type="predicted"/>
<feature type="domain" description="Transposable element P transposase-like GTP-binding insertion" evidence="2">
    <location>
        <begin position="59"/>
        <end position="130"/>
    </location>
</feature>
<feature type="compositionally biased region" description="Basic and acidic residues" evidence="1">
    <location>
        <begin position="481"/>
        <end position="490"/>
    </location>
</feature>
<dbReference type="HOGENOM" id="CLU_433665_0_0_1"/>
<dbReference type="InterPro" id="IPR048366">
    <property type="entry name" value="TNP-like_GBD"/>
</dbReference>
<feature type="region of interest" description="Disordered" evidence="1">
    <location>
        <begin position="574"/>
        <end position="599"/>
    </location>
</feature>
<dbReference type="OrthoDB" id="7312725at2759"/>
<name>E9H3G1_DAPPU</name>
<keyword evidence="4" id="KW-1185">Reference proteome</keyword>
<dbReference type="Pfam" id="PF21788">
    <property type="entry name" value="TNP-like_GBD"/>
    <property type="match status" value="1"/>
</dbReference>
<evidence type="ECO:0000259" key="2">
    <source>
        <dbReference type="Pfam" id="PF21788"/>
    </source>
</evidence>
<reference evidence="3 4" key="1">
    <citation type="journal article" date="2011" name="Science">
        <title>The ecoresponsive genome of Daphnia pulex.</title>
        <authorList>
            <person name="Colbourne J.K."/>
            <person name="Pfrender M.E."/>
            <person name="Gilbert D."/>
            <person name="Thomas W.K."/>
            <person name="Tucker A."/>
            <person name="Oakley T.H."/>
            <person name="Tokishita S."/>
            <person name="Aerts A."/>
            <person name="Arnold G.J."/>
            <person name="Basu M.K."/>
            <person name="Bauer D.J."/>
            <person name="Caceres C.E."/>
            <person name="Carmel L."/>
            <person name="Casola C."/>
            <person name="Choi J.H."/>
            <person name="Detter J.C."/>
            <person name="Dong Q."/>
            <person name="Dusheyko S."/>
            <person name="Eads B.D."/>
            <person name="Frohlich T."/>
            <person name="Geiler-Samerotte K.A."/>
            <person name="Gerlach D."/>
            <person name="Hatcher P."/>
            <person name="Jogdeo S."/>
            <person name="Krijgsveld J."/>
            <person name="Kriventseva E.V."/>
            <person name="Kultz D."/>
            <person name="Laforsch C."/>
            <person name="Lindquist E."/>
            <person name="Lopez J."/>
            <person name="Manak J.R."/>
            <person name="Muller J."/>
            <person name="Pangilinan J."/>
            <person name="Patwardhan R.P."/>
            <person name="Pitluck S."/>
            <person name="Pritham E.J."/>
            <person name="Rechtsteiner A."/>
            <person name="Rho M."/>
            <person name="Rogozin I.B."/>
            <person name="Sakarya O."/>
            <person name="Salamov A."/>
            <person name="Schaack S."/>
            <person name="Shapiro H."/>
            <person name="Shiga Y."/>
            <person name="Skalitzky C."/>
            <person name="Smith Z."/>
            <person name="Souvorov A."/>
            <person name="Sung W."/>
            <person name="Tang Z."/>
            <person name="Tsuchiya D."/>
            <person name="Tu H."/>
            <person name="Vos H."/>
            <person name="Wang M."/>
            <person name="Wolf Y.I."/>
            <person name="Yamagata H."/>
            <person name="Yamada T."/>
            <person name="Ye Y."/>
            <person name="Shaw J.R."/>
            <person name="Andrews J."/>
            <person name="Crease T.J."/>
            <person name="Tang H."/>
            <person name="Lucas S.M."/>
            <person name="Robertson H.M."/>
            <person name="Bork P."/>
            <person name="Koonin E.V."/>
            <person name="Zdobnov E.M."/>
            <person name="Grigoriev I.V."/>
            <person name="Lynch M."/>
            <person name="Boore J.L."/>
        </authorList>
    </citation>
    <scope>NUCLEOTIDE SEQUENCE [LARGE SCALE GENOMIC DNA]</scope>
</reference>
<feature type="compositionally biased region" description="Low complexity" evidence="1">
    <location>
        <begin position="544"/>
        <end position="553"/>
    </location>
</feature>
<evidence type="ECO:0000256" key="1">
    <source>
        <dbReference type="SAM" id="MobiDB-lite"/>
    </source>
</evidence>
<feature type="region of interest" description="Disordered" evidence="1">
    <location>
        <begin position="476"/>
        <end position="500"/>
    </location>
</feature>
<dbReference type="AlphaFoldDB" id="E9H3G1"/>
<accession>E9H3G1</accession>
<dbReference type="eggNOG" id="ENOG502RVU2">
    <property type="taxonomic scope" value="Eukaryota"/>
</dbReference>
<protein>
    <recommendedName>
        <fullName evidence="2">Transposable element P transposase-like GTP-binding insertion domain-containing protein</fullName>
    </recommendedName>
</protein>
<dbReference type="Proteomes" id="UP000000305">
    <property type="component" value="Unassembled WGS sequence"/>
</dbReference>
<dbReference type="InParanoid" id="E9H3G1"/>
<gene>
    <name evidence="3" type="ORF">DAPPUDRAFT_109560</name>
</gene>
<feature type="region of interest" description="Disordered" evidence="1">
    <location>
        <begin position="533"/>
        <end position="553"/>
    </location>
</feature>
<organism evidence="3 4">
    <name type="scientific">Daphnia pulex</name>
    <name type="common">Water flea</name>
    <dbReference type="NCBI Taxonomy" id="6669"/>
    <lineage>
        <taxon>Eukaryota</taxon>
        <taxon>Metazoa</taxon>
        <taxon>Ecdysozoa</taxon>
        <taxon>Arthropoda</taxon>
        <taxon>Crustacea</taxon>
        <taxon>Branchiopoda</taxon>
        <taxon>Diplostraca</taxon>
        <taxon>Cladocera</taxon>
        <taxon>Anomopoda</taxon>
        <taxon>Daphniidae</taxon>
        <taxon>Daphnia</taxon>
    </lineage>
</organism>
<evidence type="ECO:0000313" key="4">
    <source>
        <dbReference type="Proteomes" id="UP000000305"/>
    </source>
</evidence>
<evidence type="ECO:0000313" key="3">
    <source>
        <dbReference type="EMBL" id="EFX73763.1"/>
    </source>
</evidence>